<dbReference type="GO" id="GO:1990362">
    <property type="term" value="F:butanol dehydrogenase (NAD+) activity"/>
    <property type="evidence" value="ECO:0007669"/>
    <property type="project" value="InterPro"/>
</dbReference>
<dbReference type="CDD" id="cd08187">
    <property type="entry name" value="BDH"/>
    <property type="match status" value="1"/>
</dbReference>
<feature type="domain" description="Fe-containing alcohol dehydrogenase-like C-terminal" evidence="3">
    <location>
        <begin position="186"/>
        <end position="382"/>
    </location>
</feature>
<dbReference type="EC" id="1.1.1.-" evidence="4"/>
<evidence type="ECO:0000259" key="3">
    <source>
        <dbReference type="Pfam" id="PF25137"/>
    </source>
</evidence>
<sequence length="386" mass="42619">MDNFRFGAPTEMLFGKGQISNLPEVLKRYGRNVLLAYGGGSIKKNGIYDKVQELLKDFNIVELSGIEPNPRIETVRRGIDLCRENNIDVILAVGGGSTIDCSKVVAAGYYYEGDTWDIVLDSSKITNALPIVTVLTLAATGSEMNKGAVISKMDTNEKLGTGAICMAPKTSILDPEYLYTLPAIQTAAGTADIMSHVFENYFKKTKDAYVQDKMSEGLLETCIKYCPIALKDPTNYEARANLMWASSMALNGLTGSGKVGAWSCHPMEHELSAHYDITHGVGLAILTPSWMRYILNDETVDKFVDYAINVWHLPYNEDKFALANEAIDATENFFKECGIPMTLREVGIDDSKFKEMAAAAVKHGNLQYAYVPLDQEDVYKIFGMCL</sequence>
<evidence type="ECO:0000313" key="4">
    <source>
        <dbReference type="EMBL" id="CUN87953.1"/>
    </source>
</evidence>
<dbReference type="PROSITE" id="PS00060">
    <property type="entry name" value="ADH_IRON_2"/>
    <property type="match status" value="1"/>
</dbReference>
<dbReference type="SUPFAM" id="SSF56796">
    <property type="entry name" value="Dehydroquinate synthase-like"/>
    <property type="match status" value="1"/>
</dbReference>
<dbReference type="FunFam" id="3.40.50.1970:FF:000003">
    <property type="entry name" value="Alcohol dehydrogenase, iron-containing"/>
    <property type="match status" value="1"/>
</dbReference>
<dbReference type="InterPro" id="IPR056798">
    <property type="entry name" value="ADH_Fe_C"/>
</dbReference>
<protein>
    <submittedName>
        <fullName evidence="4">Putative oxidoreductase, Fe-dependent alcohol dehydrogenase family</fullName>
        <ecNumber evidence="4">1.1.1.-</ecNumber>
    </submittedName>
</protein>
<dbReference type="EMBL" id="CYZX01000003">
    <property type="protein sequence ID" value="CUN87953.1"/>
    <property type="molecule type" value="Genomic_DNA"/>
</dbReference>
<accession>A0A174AIB4</accession>
<dbReference type="Pfam" id="PF25137">
    <property type="entry name" value="ADH_Fe_C"/>
    <property type="match status" value="1"/>
</dbReference>
<dbReference type="Proteomes" id="UP000095594">
    <property type="component" value="Unassembled WGS sequence"/>
</dbReference>
<dbReference type="GO" id="GO:0008106">
    <property type="term" value="F:alcohol dehydrogenase (NADP+) activity"/>
    <property type="evidence" value="ECO:0007669"/>
    <property type="project" value="TreeGrafter"/>
</dbReference>
<dbReference type="AlphaFoldDB" id="A0A174AIB4"/>
<name>A0A174AIB4_9CLOT</name>
<dbReference type="RefSeq" id="WP_055263799.1">
    <property type="nucleotide sequence ID" value="NZ_CABIXQ010000003.1"/>
</dbReference>
<dbReference type="InterPro" id="IPR018211">
    <property type="entry name" value="ADH_Fe_CS"/>
</dbReference>
<dbReference type="Gene3D" id="1.20.1090.10">
    <property type="entry name" value="Dehydroquinate synthase-like - alpha domain"/>
    <property type="match status" value="1"/>
</dbReference>
<dbReference type="OrthoDB" id="9801156at2"/>
<dbReference type="InterPro" id="IPR001670">
    <property type="entry name" value="ADH_Fe/GldA"/>
</dbReference>
<proteinExistence type="predicted"/>
<gene>
    <name evidence="4" type="primary">bdhA</name>
    <name evidence="4" type="ORF">ERS852471_00612</name>
</gene>
<dbReference type="Pfam" id="PF00465">
    <property type="entry name" value="Fe-ADH"/>
    <property type="match status" value="1"/>
</dbReference>
<evidence type="ECO:0000259" key="2">
    <source>
        <dbReference type="Pfam" id="PF00465"/>
    </source>
</evidence>
<dbReference type="GO" id="GO:0046872">
    <property type="term" value="F:metal ion binding"/>
    <property type="evidence" value="ECO:0007669"/>
    <property type="project" value="InterPro"/>
</dbReference>
<dbReference type="GO" id="GO:1990002">
    <property type="term" value="F:methylglyoxal reductase (NADPH) (acetol producing) activity"/>
    <property type="evidence" value="ECO:0007669"/>
    <property type="project" value="TreeGrafter"/>
</dbReference>
<reference evidence="4 5" key="1">
    <citation type="submission" date="2015-09" db="EMBL/GenBank/DDBJ databases">
        <authorList>
            <consortium name="Pathogen Informatics"/>
        </authorList>
    </citation>
    <scope>NUCLEOTIDE SEQUENCE [LARGE SCALE GENOMIC DNA]</scope>
    <source>
        <strain evidence="4 5">2789STDY5834856</strain>
    </source>
</reference>
<feature type="domain" description="Alcohol dehydrogenase iron-type/glycerol dehydrogenase GldA" evidence="2">
    <location>
        <begin position="9"/>
        <end position="175"/>
    </location>
</feature>
<dbReference type="GO" id="GO:0005829">
    <property type="term" value="C:cytosol"/>
    <property type="evidence" value="ECO:0007669"/>
    <property type="project" value="TreeGrafter"/>
</dbReference>
<dbReference type="PANTHER" id="PTHR43633">
    <property type="entry name" value="ALCOHOL DEHYDROGENASE YQHD"/>
    <property type="match status" value="1"/>
</dbReference>
<keyword evidence="1 4" id="KW-0560">Oxidoreductase</keyword>
<dbReference type="Gene3D" id="3.40.50.1970">
    <property type="match status" value="1"/>
</dbReference>
<dbReference type="InterPro" id="IPR044731">
    <property type="entry name" value="BDH-like"/>
</dbReference>
<organism evidence="4 5">
    <name type="scientific">Clostridium disporicum</name>
    <dbReference type="NCBI Taxonomy" id="84024"/>
    <lineage>
        <taxon>Bacteria</taxon>
        <taxon>Bacillati</taxon>
        <taxon>Bacillota</taxon>
        <taxon>Clostridia</taxon>
        <taxon>Eubacteriales</taxon>
        <taxon>Clostridiaceae</taxon>
        <taxon>Clostridium</taxon>
    </lineage>
</organism>
<dbReference type="PROSITE" id="PS00913">
    <property type="entry name" value="ADH_IRON_1"/>
    <property type="match status" value="1"/>
</dbReference>
<evidence type="ECO:0000313" key="5">
    <source>
        <dbReference type="Proteomes" id="UP000095594"/>
    </source>
</evidence>
<evidence type="ECO:0000256" key="1">
    <source>
        <dbReference type="ARBA" id="ARBA00023002"/>
    </source>
</evidence>
<dbReference type="PANTHER" id="PTHR43633:SF1">
    <property type="entry name" value="ALCOHOL DEHYDROGENASE YQHD"/>
    <property type="match status" value="1"/>
</dbReference>